<name>A0ABP3ZK26_9ACTN</name>
<comment type="caution">
    <text evidence="2">The sequence shown here is derived from an EMBL/GenBank/DDBJ whole genome shotgun (WGS) entry which is preliminary data.</text>
</comment>
<sequence>MHWLPASDHTELIAAPVSAALHGVEGDVTVAAIDPALSDTAEFCDRYGWTLEASANCVIVVGRRGGEVRYAACMVLATMRADVNGVIRKRLDVRKSSFAPMAEAVELTGMEYGGITPIGLPADWPILVDSRVAAHPRVVIGSGVRRSKLALPGASLAALKGAEVLDLAN</sequence>
<evidence type="ECO:0000313" key="2">
    <source>
        <dbReference type="EMBL" id="GAA0921345.1"/>
    </source>
</evidence>
<accession>A0ABP3ZK26</accession>
<dbReference type="Pfam" id="PF04073">
    <property type="entry name" value="tRNA_edit"/>
    <property type="match status" value="1"/>
</dbReference>
<keyword evidence="3" id="KW-1185">Reference proteome</keyword>
<gene>
    <name evidence="2" type="ORF">GCM10009560_20090</name>
</gene>
<dbReference type="CDD" id="cd04939">
    <property type="entry name" value="PA2301"/>
    <property type="match status" value="1"/>
</dbReference>
<dbReference type="PANTHER" id="PTHR30411">
    <property type="entry name" value="CYTOPLASMIC PROTEIN"/>
    <property type="match status" value="1"/>
</dbReference>
<dbReference type="InterPro" id="IPR036754">
    <property type="entry name" value="YbaK/aa-tRNA-synt-asso_dom_sf"/>
</dbReference>
<reference evidence="3" key="1">
    <citation type="journal article" date="2019" name="Int. J. Syst. Evol. Microbiol.">
        <title>The Global Catalogue of Microorganisms (GCM) 10K type strain sequencing project: providing services to taxonomists for standard genome sequencing and annotation.</title>
        <authorList>
            <consortium name="The Broad Institute Genomics Platform"/>
            <consortium name="The Broad Institute Genome Sequencing Center for Infectious Disease"/>
            <person name="Wu L."/>
            <person name="Ma J."/>
        </authorList>
    </citation>
    <scope>NUCLEOTIDE SEQUENCE [LARGE SCALE GENOMIC DNA]</scope>
    <source>
        <strain evidence="3">JCM 11136</strain>
    </source>
</reference>
<dbReference type="PANTHER" id="PTHR30411:SF1">
    <property type="entry name" value="CYTOPLASMIC PROTEIN"/>
    <property type="match status" value="1"/>
</dbReference>
<evidence type="ECO:0000313" key="3">
    <source>
        <dbReference type="Proteomes" id="UP001501578"/>
    </source>
</evidence>
<dbReference type="SUPFAM" id="SSF55826">
    <property type="entry name" value="YbaK/ProRS associated domain"/>
    <property type="match status" value="1"/>
</dbReference>
<organism evidence="2 3">
    <name type="scientific">Nonomuraea longicatena</name>
    <dbReference type="NCBI Taxonomy" id="83682"/>
    <lineage>
        <taxon>Bacteria</taxon>
        <taxon>Bacillati</taxon>
        <taxon>Actinomycetota</taxon>
        <taxon>Actinomycetes</taxon>
        <taxon>Streptosporangiales</taxon>
        <taxon>Streptosporangiaceae</taxon>
        <taxon>Nonomuraea</taxon>
    </lineage>
</organism>
<protein>
    <submittedName>
        <fullName evidence="2">YbaK/EbsC family protein</fullName>
    </submittedName>
</protein>
<dbReference type="Gene3D" id="3.90.960.10">
    <property type="entry name" value="YbaK/aminoacyl-tRNA synthetase-associated domain"/>
    <property type="match status" value="1"/>
</dbReference>
<dbReference type="InterPro" id="IPR007214">
    <property type="entry name" value="YbaK/aa-tRNA-synth-assoc-dom"/>
</dbReference>
<evidence type="ECO:0000259" key="1">
    <source>
        <dbReference type="Pfam" id="PF04073"/>
    </source>
</evidence>
<feature type="domain" description="YbaK/aminoacyl-tRNA synthetase-associated" evidence="1">
    <location>
        <begin position="35"/>
        <end position="157"/>
    </location>
</feature>
<dbReference type="EMBL" id="BAAAHQ010000008">
    <property type="protein sequence ID" value="GAA0921345.1"/>
    <property type="molecule type" value="Genomic_DNA"/>
</dbReference>
<dbReference type="Proteomes" id="UP001501578">
    <property type="component" value="Unassembled WGS sequence"/>
</dbReference>
<proteinExistence type="predicted"/>